<keyword evidence="3" id="KW-0285">Flavoprotein</keyword>
<evidence type="ECO:0000256" key="4">
    <source>
        <dbReference type="ARBA" id="ARBA00022827"/>
    </source>
</evidence>
<dbReference type="RefSeq" id="WP_090173499.1">
    <property type="nucleotide sequence ID" value="NZ_FOFB01000044.1"/>
</dbReference>
<comment type="cofactor">
    <cofactor evidence="1">
        <name>FAD</name>
        <dbReference type="ChEBI" id="CHEBI:57692"/>
    </cofactor>
</comment>
<evidence type="ECO:0000259" key="6">
    <source>
        <dbReference type="Pfam" id="PF00732"/>
    </source>
</evidence>
<dbReference type="Proteomes" id="UP000199021">
    <property type="component" value="Unassembled WGS sequence"/>
</dbReference>
<keyword evidence="4" id="KW-0274">FAD</keyword>
<dbReference type="SUPFAM" id="SSF54373">
    <property type="entry name" value="FAD-linked reductases, C-terminal domain"/>
    <property type="match status" value="1"/>
</dbReference>
<dbReference type="InterPro" id="IPR036188">
    <property type="entry name" value="FAD/NAD-bd_sf"/>
</dbReference>
<evidence type="ECO:0000313" key="9">
    <source>
        <dbReference type="Proteomes" id="UP000199021"/>
    </source>
</evidence>
<dbReference type="OrthoDB" id="9787779at2"/>
<sequence length="572" mass="63447">MQGKKNNTYDAIVIGTGISGGIAAMELCRKGLKTLVLERGRNIKHGDYPTAMLESWELPHQGKIPEDVKKKDYEYLSRKDYIMEQGGIHHFVKDSDHPYTEKKRFDWIRAYQTGGRSLVWGRQCYQLSDLDFEANAKEGIAIDWPIRHKDLKPWYDYVTRFVGVSGRAEGLAHFPDGPFQPPMPLNCVEDHFRKGVHAKLPHIRVSEGRAAHLTAYDPAVNLGTRGNCQYRNRCRRGCPYGGYYSSNSGPIPVAIETGNMTLVNGAAVREIIYDADKKRATGVRVKLTETGQETEFFTDGVVFLCASALNSAAILLASKSDAQPNGLGNDNDQVGRNVMDHHHSVGAGGTMEGFEDKYFKGRKPNGIYIPRFVNLGDQATKRNYLRGFGYQGGASRSNWRRLVRELSVGPGSELKQAMLEPGEWSVGIGGFGESLPNPDNRVTLNYDKLDADGLPTLIMDVAFGENEAAMRKDMKAYAVEMLEAAGVKNIKPYDRKVFPGYSIHEMGTARMGRDPKTSVLNAHNQVWNCPNLYVTDGAAMTSASNVNPSLTYMALTARAVDHAVKALNRQEL</sequence>
<dbReference type="SUPFAM" id="SSF51905">
    <property type="entry name" value="FAD/NAD(P)-binding domain"/>
    <property type="match status" value="1"/>
</dbReference>
<dbReference type="EMBL" id="FOFB01000044">
    <property type="protein sequence ID" value="SER44768.1"/>
    <property type="molecule type" value="Genomic_DNA"/>
</dbReference>
<organism evidence="8 9">
    <name type="scientific">Neolewinella agarilytica</name>
    <dbReference type="NCBI Taxonomy" id="478744"/>
    <lineage>
        <taxon>Bacteria</taxon>
        <taxon>Pseudomonadati</taxon>
        <taxon>Bacteroidota</taxon>
        <taxon>Saprospiria</taxon>
        <taxon>Saprospirales</taxon>
        <taxon>Lewinellaceae</taxon>
        <taxon>Neolewinella</taxon>
    </lineage>
</organism>
<evidence type="ECO:0000259" key="7">
    <source>
        <dbReference type="Pfam" id="PF05199"/>
    </source>
</evidence>
<comment type="similarity">
    <text evidence="2">Belongs to the GMC oxidoreductase family.</text>
</comment>
<dbReference type="InterPro" id="IPR000172">
    <property type="entry name" value="GMC_OxRdtase_N"/>
</dbReference>
<dbReference type="InterPro" id="IPR007867">
    <property type="entry name" value="GMC_OxRtase_C"/>
</dbReference>
<evidence type="ECO:0000256" key="3">
    <source>
        <dbReference type="ARBA" id="ARBA00022630"/>
    </source>
</evidence>
<accession>A0A1H9P988</accession>
<reference evidence="9" key="1">
    <citation type="submission" date="2016-10" db="EMBL/GenBank/DDBJ databases">
        <authorList>
            <person name="Varghese N."/>
            <person name="Submissions S."/>
        </authorList>
    </citation>
    <scope>NUCLEOTIDE SEQUENCE [LARGE SCALE GENOMIC DNA]</scope>
    <source>
        <strain evidence="9">DSM 24740</strain>
    </source>
</reference>
<dbReference type="GO" id="GO:0050660">
    <property type="term" value="F:flavin adenine dinucleotide binding"/>
    <property type="evidence" value="ECO:0007669"/>
    <property type="project" value="InterPro"/>
</dbReference>
<feature type="domain" description="Glucose-methanol-choline oxidoreductase N-terminal" evidence="6">
    <location>
        <begin position="81"/>
        <end position="342"/>
    </location>
</feature>
<dbReference type="Gene3D" id="3.50.50.60">
    <property type="entry name" value="FAD/NAD(P)-binding domain"/>
    <property type="match status" value="2"/>
</dbReference>
<evidence type="ECO:0000256" key="2">
    <source>
        <dbReference type="ARBA" id="ARBA00010790"/>
    </source>
</evidence>
<dbReference type="PANTHER" id="PTHR42784:SF1">
    <property type="entry name" value="PYRANOSE 2-OXIDASE"/>
    <property type="match status" value="1"/>
</dbReference>
<dbReference type="Pfam" id="PF05199">
    <property type="entry name" value="GMC_oxred_C"/>
    <property type="match status" value="1"/>
</dbReference>
<dbReference type="STRING" id="478744.SAMN05444359_14415"/>
<dbReference type="GO" id="GO:0016614">
    <property type="term" value="F:oxidoreductase activity, acting on CH-OH group of donors"/>
    <property type="evidence" value="ECO:0007669"/>
    <property type="project" value="InterPro"/>
</dbReference>
<dbReference type="Pfam" id="PF00732">
    <property type="entry name" value="GMC_oxred_N"/>
    <property type="match status" value="1"/>
</dbReference>
<gene>
    <name evidence="8" type="ORF">SAMN05444359_14415</name>
</gene>
<proteinExistence type="inferred from homology"/>
<evidence type="ECO:0000313" key="8">
    <source>
        <dbReference type="EMBL" id="SER44768.1"/>
    </source>
</evidence>
<dbReference type="InParanoid" id="A0A1H9P988"/>
<dbReference type="AlphaFoldDB" id="A0A1H9P988"/>
<protein>
    <submittedName>
        <fullName evidence="8">Choline dehydrogenase</fullName>
    </submittedName>
</protein>
<evidence type="ECO:0000256" key="1">
    <source>
        <dbReference type="ARBA" id="ARBA00001974"/>
    </source>
</evidence>
<keyword evidence="9" id="KW-1185">Reference proteome</keyword>
<feature type="domain" description="Glucose-methanol-choline oxidoreductase C-terminal" evidence="7">
    <location>
        <begin position="436"/>
        <end position="555"/>
    </location>
</feature>
<keyword evidence="5" id="KW-0560">Oxidoreductase</keyword>
<name>A0A1H9P988_9BACT</name>
<dbReference type="InterPro" id="IPR051473">
    <property type="entry name" value="P2Ox-like"/>
</dbReference>
<evidence type="ECO:0000256" key="5">
    <source>
        <dbReference type="ARBA" id="ARBA00023002"/>
    </source>
</evidence>
<dbReference type="PANTHER" id="PTHR42784">
    <property type="entry name" value="PYRANOSE 2-OXIDASE"/>
    <property type="match status" value="1"/>
</dbReference>